<protein>
    <submittedName>
        <fullName evidence="1">Acylneuraminate cytidylyltransferase family protein</fullName>
    </submittedName>
</protein>
<organism evidence="1 2">
    <name type="scientific">Laribacter hongkongensis</name>
    <dbReference type="NCBI Taxonomy" id="168471"/>
    <lineage>
        <taxon>Bacteria</taxon>
        <taxon>Pseudomonadati</taxon>
        <taxon>Pseudomonadota</taxon>
        <taxon>Betaproteobacteria</taxon>
        <taxon>Neisseriales</taxon>
        <taxon>Aquaspirillaceae</taxon>
        <taxon>Laribacter</taxon>
    </lineage>
</organism>
<dbReference type="RefSeq" id="WP_239878690.1">
    <property type="nucleotide sequence ID" value="NZ_JAJAXM010000014.1"/>
</dbReference>
<sequence>MIHGKSVLALVPARGGSKGLPGKNVRPLLGKPLIGWSIDQGRASKYIDAVVVSTDDTGIAAAARAHGAELPFMRPPELAADTASSINVILHALDRLEQAGRRYDLLVLLEPTSPLRETADIDAALEALLVHPEAQSIVGVAKVESGHPSFLLRRNGVLLEPYAPQEFGPKRRQDLDELFFLEGTIYITWVDALRERRGFYHERTMPHVVPKYKSFEVDDLTDFTVIEALMAARMKGLVE</sequence>
<evidence type="ECO:0000313" key="1">
    <source>
        <dbReference type="EMBL" id="MCG9026051.1"/>
    </source>
</evidence>
<dbReference type="SUPFAM" id="SSF53448">
    <property type="entry name" value="Nucleotide-diphospho-sugar transferases"/>
    <property type="match status" value="1"/>
</dbReference>
<dbReference type="InterPro" id="IPR029044">
    <property type="entry name" value="Nucleotide-diphossugar_trans"/>
</dbReference>
<evidence type="ECO:0000313" key="2">
    <source>
        <dbReference type="Proteomes" id="UP001200247"/>
    </source>
</evidence>
<dbReference type="CDD" id="cd02513">
    <property type="entry name" value="CMP-NeuAc_Synthase"/>
    <property type="match status" value="1"/>
</dbReference>
<dbReference type="InterPro" id="IPR050793">
    <property type="entry name" value="CMP-NeuNAc_synthase"/>
</dbReference>
<gene>
    <name evidence="1" type="ORF">LH440_09085</name>
</gene>
<dbReference type="Pfam" id="PF02348">
    <property type="entry name" value="CTP_transf_3"/>
    <property type="match status" value="1"/>
</dbReference>
<comment type="caution">
    <text evidence="1">The sequence shown here is derived from an EMBL/GenBank/DDBJ whole genome shotgun (WGS) entry which is preliminary data.</text>
</comment>
<dbReference type="PANTHER" id="PTHR21485">
    <property type="entry name" value="HAD SUPERFAMILY MEMBERS CMAS AND KDSC"/>
    <property type="match status" value="1"/>
</dbReference>
<reference evidence="1 2" key="1">
    <citation type="submission" date="2021-10" db="EMBL/GenBank/DDBJ databases">
        <title>Whole-genome sequencing analysis of Laribacter hongkongensis: virulence gene profiles, carbohydrate-active enzyme prediction, and antimicrobial resistance characterization.</title>
        <authorList>
            <person name="Yuan P."/>
            <person name="Zhan Y."/>
            <person name="Chen D."/>
        </authorList>
    </citation>
    <scope>NUCLEOTIDE SEQUENCE [LARGE SCALE GENOMIC DNA]</scope>
    <source>
        <strain evidence="1 2">W67</strain>
    </source>
</reference>
<dbReference type="Proteomes" id="UP001200247">
    <property type="component" value="Unassembled WGS sequence"/>
</dbReference>
<dbReference type="InterPro" id="IPR003329">
    <property type="entry name" value="Cytidylyl_trans"/>
</dbReference>
<dbReference type="AlphaFoldDB" id="A0ABD4SS35"/>
<dbReference type="PANTHER" id="PTHR21485:SF6">
    <property type="entry name" value="N-ACYLNEURAMINATE CYTIDYLYLTRANSFERASE-RELATED"/>
    <property type="match status" value="1"/>
</dbReference>
<dbReference type="Gene3D" id="3.90.550.10">
    <property type="entry name" value="Spore Coat Polysaccharide Biosynthesis Protein SpsA, Chain A"/>
    <property type="match status" value="1"/>
</dbReference>
<keyword evidence="1" id="KW-0548">Nucleotidyltransferase</keyword>
<dbReference type="EMBL" id="JAJAXM010000014">
    <property type="protein sequence ID" value="MCG9026051.1"/>
    <property type="molecule type" value="Genomic_DNA"/>
</dbReference>
<keyword evidence="1" id="KW-0808">Transferase</keyword>
<name>A0ABD4SS35_9NEIS</name>
<dbReference type="GO" id="GO:0016779">
    <property type="term" value="F:nucleotidyltransferase activity"/>
    <property type="evidence" value="ECO:0007669"/>
    <property type="project" value="UniProtKB-KW"/>
</dbReference>
<accession>A0ABD4SS35</accession>
<proteinExistence type="predicted"/>